<comment type="caution">
    <text evidence="1">The sequence shown here is derived from an EMBL/GenBank/DDBJ whole genome shotgun (WGS) entry which is preliminary data.</text>
</comment>
<sequence length="79" mass="8630">MLSNKYYTPNCLCPHAIRHTDDVDKRSTTLASSWSRRLRGGTSKGCQNLSSSRVCWKLSAGQDASHAKTAMKLGSSVLT</sequence>
<dbReference type="Proteomes" id="UP000237105">
    <property type="component" value="Unassembled WGS sequence"/>
</dbReference>
<protein>
    <submittedName>
        <fullName evidence="1">Uncharacterized protein</fullName>
    </submittedName>
</protein>
<accession>A0A2P5BUL9</accession>
<evidence type="ECO:0000313" key="2">
    <source>
        <dbReference type="Proteomes" id="UP000237105"/>
    </source>
</evidence>
<evidence type="ECO:0000313" key="1">
    <source>
        <dbReference type="EMBL" id="PON52481.1"/>
    </source>
</evidence>
<gene>
    <name evidence="1" type="ORF">PanWU01x14_208790</name>
</gene>
<organism evidence="1 2">
    <name type="scientific">Parasponia andersonii</name>
    <name type="common">Sponia andersonii</name>
    <dbReference type="NCBI Taxonomy" id="3476"/>
    <lineage>
        <taxon>Eukaryota</taxon>
        <taxon>Viridiplantae</taxon>
        <taxon>Streptophyta</taxon>
        <taxon>Embryophyta</taxon>
        <taxon>Tracheophyta</taxon>
        <taxon>Spermatophyta</taxon>
        <taxon>Magnoliopsida</taxon>
        <taxon>eudicotyledons</taxon>
        <taxon>Gunneridae</taxon>
        <taxon>Pentapetalae</taxon>
        <taxon>rosids</taxon>
        <taxon>fabids</taxon>
        <taxon>Rosales</taxon>
        <taxon>Cannabaceae</taxon>
        <taxon>Parasponia</taxon>
    </lineage>
</organism>
<reference evidence="2" key="1">
    <citation type="submission" date="2016-06" db="EMBL/GenBank/DDBJ databases">
        <title>Parallel loss of symbiosis genes in relatives of nitrogen-fixing non-legume Parasponia.</title>
        <authorList>
            <person name="Van Velzen R."/>
            <person name="Holmer R."/>
            <person name="Bu F."/>
            <person name="Rutten L."/>
            <person name="Van Zeijl A."/>
            <person name="Liu W."/>
            <person name="Santuari L."/>
            <person name="Cao Q."/>
            <person name="Sharma T."/>
            <person name="Shen D."/>
            <person name="Roswanjaya Y."/>
            <person name="Wardhani T."/>
            <person name="Kalhor M.S."/>
            <person name="Jansen J."/>
            <person name="Van den Hoogen J."/>
            <person name="Gungor B."/>
            <person name="Hartog M."/>
            <person name="Hontelez J."/>
            <person name="Verver J."/>
            <person name="Yang W.-C."/>
            <person name="Schijlen E."/>
            <person name="Repin R."/>
            <person name="Schilthuizen M."/>
            <person name="Schranz E."/>
            <person name="Heidstra R."/>
            <person name="Miyata K."/>
            <person name="Fedorova E."/>
            <person name="Kohlen W."/>
            <person name="Bisseling T."/>
            <person name="Smit S."/>
            <person name="Geurts R."/>
        </authorList>
    </citation>
    <scope>NUCLEOTIDE SEQUENCE [LARGE SCALE GENOMIC DNA]</scope>
    <source>
        <strain evidence="2">cv. WU1-14</strain>
    </source>
</reference>
<keyword evidence="2" id="KW-1185">Reference proteome</keyword>
<proteinExistence type="predicted"/>
<dbReference type="EMBL" id="JXTB01000218">
    <property type="protein sequence ID" value="PON52481.1"/>
    <property type="molecule type" value="Genomic_DNA"/>
</dbReference>
<dbReference type="AlphaFoldDB" id="A0A2P5BUL9"/>
<name>A0A2P5BUL9_PARAD</name>